<sequence length="209" mass="23017">MLKTFTSLFLKLALLAGLSAPALAANDNPVELVRDTSRQVLDLLKKDDGKNGRQVRAQVEALVLSNFDFKRMTAYAVGQGWRQADAGQQAELTRQFQTLLVRSYSSTMNRFKNAQVDIKPNVIASADGRETTVKSEVTLPSNGDRKPVAIDYTFYKSPQGWKVYNVSVEGLSLITTYRNQFNDEIRKGGVDGLIKSLQDKNAALAAKGA</sequence>
<feature type="signal peptide" evidence="1">
    <location>
        <begin position="1"/>
        <end position="24"/>
    </location>
</feature>
<keyword evidence="1" id="KW-0732">Signal</keyword>
<name>A0A345Y5I7_9NEIS</name>
<evidence type="ECO:0000313" key="3">
    <source>
        <dbReference type="Proteomes" id="UP000254537"/>
    </source>
</evidence>
<gene>
    <name evidence="2" type="ORF">DWG20_06940</name>
</gene>
<feature type="chain" id="PRO_5017022902" evidence="1">
    <location>
        <begin position="25"/>
        <end position="209"/>
    </location>
</feature>
<dbReference type="OrthoDB" id="9798905at2"/>
<dbReference type="RefSeq" id="WP_115433124.1">
    <property type="nucleotide sequence ID" value="NZ_CP031337.1"/>
</dbReference>
<dbReference type="KEGG" id="ccah:DWG20_06940"/>
<dbReference type="EMBL" id="CP031337">
    <property type="protein sequence ID" value="AXK39189.1"/>
    <property type="molecule type" value="Genomic_DNA"/>
</dbReference>
<dbReference type="InterPro" id="IPR042245">
    <property type="entry name" value="Tgt2/MlaC_sf"/>
</dbReference>
<organism evidence="2 3">
    <name type="scientific">Crenobacter cavernae</name>
    <dbReference type="NCBI Taxonomy" id="2290923"/>
    <lineage>
        <taxon>Bacteria</taxon>
        <taxon>Pseudomonadati</taxon>
        <taxon>Pseudomonadota</taxon>
        <taxon>Betaproteobacteria</taxon>
        <taxon>Neisseriales</taxon>
        <taxon>Neisseriaceae</taxon>
        <taxon>Crenobacter</taxon>
    </lineage>
</organism>
<dbReference type="Proteomes" id="UP000254537">
    <property type="component" value="Chromosome"/>
</dbReference>
<dbReference type="InterPro" id="IPR008869">
    <property type="entry name" value="MlaC/ttg2D"/>
</dbReference>
<dbReference type="PANTHER" id="PTHR36573:SF1">
    <property type="entry name" value="INTERMEMBRANE PHOSPHOLIPID TRANSPORT SYSTEM BINDING PROTEIN MLAC"/>
    <property type="match status" value="1"/>
</dbReference>
<dbReference type="Gene3D" id="3.10.450.710">
    <property type="entry name" value="Tgt2/MlaC"/>
    <property type="match status" value="1"/>
</dbReference>
<accession>A0A345Y5I7</accession>
<evidence type="ECO:0000313" key="2">
    <source>
        <dbReference type="EMBL" id="AXK39189.1"/>
    </source>
</evidence>
<reference evidence="2 3" key="1">
    <citation type="submission" date="2018-07" db="EMBL/GenBank/DDBJ databases">
        <title>Crenobacter cavernae sp. nov., isolated from a karst cave.</title>
        <authorList>
            <person name="Zhu H."/>
        </authorList>
    </citation>
    <scope>NUCLEOTIDE SEQUENCE [LARGE SCALE GENOMIC DNA]</scope>
    <source>
        <strain evidence="2 3">K1W11S-77</strain>
    </source>
</reference>
<dbReference type="Pfam" id="PF05494">
    <property type="entry name" value="MlaC"/>
    <property type="match status" value="1"/>
</dbReference>
<evidence type="ECO:0000256" key="1">
    <source>
        <dbReference type="SAM" id="SignalP"/>
    </source>
</evidence>
<dbReference type="PIRSF" id="PIRSF004649">
    <property type="entry name" value="MlaC"/>
    <property type="match status" value="1"/>
</dbReference>
<dbReference type="PANTHER" id="PTHR36573">
    <property type="entry name" value="INTERMEMBRANE PHOSPHOLIPID TRANSPORT SYSTEM BINDING PROTEIN MLAC"/>
    <property type="match status" value="1"/>
</dbReference>
<protein>
    <submittedName>
        <fullName evidence="2">ABC transporter substrate-binding protein</fullName>
    </submittedName>
</protein>
<proteinExistence type="predicted"/>
<dbReference type="AlphaFoldDB" id="A0A345Y5I7"/>